<protein>
    <submittedName>
        <fullName evidence="1">Uncharacterized protein</fullName>
    </submittedName>
</protein>
<sequence length="84" mass="9430">MIVTWGSWTAFSNALSLTVCSWNRVILSYAGLIYTTSVKQSESVRFGHYDLARIGSCYLTYILAYLTPIMEGMGNATWFLNSTD</sequence>
<organism evidence="1 2">
    <name type="scientific">Talaromyces proteolyticus</name>
    <dbReference type="NCBI Taxonomy" id="1131652"/>
    <lineage>
        <taxon>Eukaryota</taxon>
        <taxon>Fungi</taxon>
        <taxon>Dikarya</taxon>
        <taxon>Ascomycota</taxon>
        <taxon>Pezizomycotina</taxon>
        <taxon>Eurotiomycetes</taxon>
        <taxon>Eurotiomycetidae</taxon>
        <taxon>Eurotiales</taxon>
        <taxon>Trichocomaceae</taxon>
        <taxon>Talaromyces</taxon>
        <taxon>Talaromyces sect. Bacilispori</taxon>
    </lineage>
</organism>
<keyword evidence="2" id="KW-1185">Reference proteome</keyword>
<evidence type="ECO:0000313" key="2">
    <source>
        <dbReference type="Proteomes" id="UP001201262"/>
    </source>
</evidence>
<gene>
    <name evidence="1" type="ORF">BGW36DRAFT_157882</name>
</gene>
<dbReference type="EMBL" id="JAJTJA010000005">
    <property type="protein sequence ID" value="KAH8699256.1"/>
    <property type="molecule type" value="Genomic_DNA"/>
</dbReference>
<comment type="caution">
    <text evidence="1">The sequence shown here is derived from an EMBL/GenBank/DDBJ whole genome shotgun (WGS) entry which is preliminary data.</text>
</comment>
<dbReference type="RefSeq" id="XP_046073720.1">
    <property type="nucleotide sequence ID" value="XM_046209560.1"/>
</dbReference>
<dbReference type="Proteomes" id="UP001201262">
    <property type="component" value="Unassembled WGS sequence"/>
</dbReference>
<name>A0AAD4KU01_9EURO</name>
<accession>A0AAD4KU01</accession>
<dbReference type="GeneID" id="70239847"/>
<dbReference type="AlphaFoldDB" id="A0AAD4KU01"/>
<proteinExistence type="predicted"/>
<reference evidence="1" key="1">
    <citation type="submission" date="2021-12" db="EMBL/GenBank/DDBJ databases">
        <title>Convergent genome expansion in fungi linked to evolution of root-endophyte symbiosis.</title>
        <authorList>
            <consortium name="DOE Joint Genome Institute"/>
            <person name="Ke Y.-H."/>
            <person name="Bonito G."/>
            <person name="Liao H.-L."/>
            <person name="Looney B."/>
            <person name="Rojas-Flechas A."/>
            <person name="Nash J."/>
            <person name="Hameed K."/>
            <person name="Schadt C."/>
            <person name="Martin F."/>
            <person name="Crous P.W."/>
            <person name="Miettinen O."/>
            <person name="Magnuson J.K."/>
            <person name="Labbe J."/>
            <person name="Jacobson D."/>
            <person name="Doktycz M.J."/>
            <person name="Veneault-Fourrey C."/>
            <person name="Kuo A."/>
            <person name="Mondo S."/>
            <person name="Calhoun S."/>
            <person name="Riley R."/>
            <person name="Ohm R."/>
            <person name="LaButti K."/>
            <person name="Andreopoulos B."/>
            <person name="Pangilinan J."/>
            <person name="Nolan M."/>
            <person name="Tritt A."/>
            <person name="Clum A."/>
            <person name="Lipzen A."/>
            <person name="Daum C."/>
            <person name="Barry K."/>
            <person name="Grigoriev I.V."/>
            <person name="Vilgalys R."/>
        </authorList>
    </citation>
    <scope>NUCLEOTIDE SEQUENCE</scope>
    <source>
        <strain evidence="1">PMI_201</strain>
    </source>
</reference>
<evidence type="ECO:0000313" key="1">
    <source>
        <dbReference type="EMBL" id="KAH8699256.1"/>
    </source>
</evidence>